<organism evidence="3 4">
    <name type="scientific">Botryotinia calthae</name>
    <dbReference type="NCBI Taxonomy" id="38488"/>
    <lineage>
        <taxon>Eukaryota</taxon>
        <taxon>Fungi</taxon>
        <taxon>Dikarya</taxon>
        <taxon>Ascomycota</taxon>
        <taxon>Pezizomycotina</taxon>
        <taxon>Leotiomycetes</taxon>
        <taxon>Helotiales</taxon>
        <taxon>Sclerotiniaceae</taxon>
        <taxon>Botryotinia</taxon>
    </lineage>
</organism>
<gene>
    <name evidence="3" type="ORF">BOTCAL_0307g00070</name>
</gene>
<dbReference type="EMBL" id="PHWZ01000306">
    <property type="protein sequence ID" value="TEY47350.1"/>
    <property type="molecule type" value="Genomic_DNA"/>
</dbReference>
<evidence type="ECO:0000256" key="1">
    <source>
        <dbReference type="SAM" id="MobiDB-lite"/>
    </source>
</evidence>
<accession>A0A4Y8CU77</accession>
<feature type="compositionally biased region" description="Basic residues" evidence="1">
    <location>
        <begin position="111"/>
        <end position="120"/>
    </location>
</feature>
<feature type="domain" description="Nucleoplasmin-like" evidence="2">
    <location>
        <begin position="8"/>
        <end position="50"/>
    </location>
</feature>
<dbReference type="OrthoDB" id="77911at2759"/>
<feature type="compositionally biased region" description="Acidic residues" evidence="1">
    <location>
        <begin position="89"/>
        <end position="101"/>
    </location>
</feature>
<feature type="region of interest" description="Disordered" evidence="1">
    <location>
        <begin position="38"/>
        <end position="120"/>
    </location>
</feature>
<dbReference type="InterPro" id="IPR041232">
    <property type="entry name" value="NPL"/>
</dbReference>
<dbReference type="Pfam" id="PF17800">
    <property type="entry name" value="NPL"/>
    <property type="match status" value="1"/>
</dbReference>
<keyword evidence="4" id="KW-1185">Reference proteome</keyword>
<dbReference type="STRING" id="38488.A0A4Y8CU77"/>
<dbReference type="Proteomes" id="UP000297299">
    <property type="component" value="Unassembled WGS sequence"/>
</dbReference>
<dbReference type="AlphaFoldDB" id="A0A4Y8CU77"/>
<reference evidence="3 4" key="1">
    <citation type="submission" date="2017-11" db="EMBL/GenBank/DDBJ databases">
        <title>Comparative genomics of Botrytis spp.</title>
        <authorList>
            <person name="Valero-Jimenez C.A."/>
            <person name="Tapia P."/>
            <person name="Veloso J."/>
            <person name="Silva-Moreno E."/>
            <person name="Staats M."/>
            <person name="Valdes J.H."/>
            <person name="Van Kan J.A.L."/>
        </authorList>
    </citation>
    <scope>NUCLEOTIDE SEQUENCE [LARGE SCALE GENOMIC DNA]</scope>
    <source>
        <strain evidence="3 4">MUCL2830</strain>
    </source>
</reference>
<sequence>MPLLPVAMYGLEVPAGDILIPAVPDFPATFRITMAAIDPTEPADDAEGVKPRSTLKVIRQSSVDEEEDSEDDDEGSDDLLRALLADNDSGSDEDSEDDEEANGGPSDPSKSKKAQKQAAL</sequence>
<evidence type="ECO:0000313" key="3">
    <source>
        <dbReference type="EMBL" id="TEY47350.1"/>
    </source>
</evidence>
<feature type="compositionally biased region" description="Acidic residues" evidence="1">
    <location>
        <begin position="63"/>
        <end position="77"/>
    </location>
</feature>
<evidence type="ECO:0000313" key="4">
    <source>
        <dbReference type="Proteomes" id="UP000297299"/>
    </source>
</evidence>
<comment type="caution">
    <text evidence="3">The sequence shown here is derived from an EMBL/GenBank/DDBJ whole genome shotgun (WGS) entry which is preliminary data.</text>
</comment>
<name>A0A4Y8CU77_9HELO</name>
<protein>
    <recommendedName>
        <fullName evidence="2">Nucleoplasmin-like domain-containing protein</fullName>
    </recommendedName>
</protein>
<proteinExistence type="predicted"/>
<evidence type="ECO:0000259" key="2">
    <source>
        <dbReference type="Pfam" id="PF17800"/>
    </source>
</evidence>